<reference evidence="1" key="1">
    <citation type="submission" date="2014-11" db="EMBL/GenBank/DDBJ databases">
        <authorList>
            <person name="Amaro Gonzalez C."/>
        </authorList>
    </citation>
    <scope>NUCLEOTIDE SEQUENCE</scope>
</reference>
<evidence type="ECO:0000313" key="1">
    <source>
        <dbReference type="EMBL" id="JAH50288.1"/>
    </source>
</evidence>
<name>A0A0E9TC58_ANGAN</name>
<reference evidence="1" key="2">
    <citation type="journal article" date="2015" name="Fish Shellfish Immunol.">
        <title>Early steps in the European eel (Anguilla anguilla)-Vibrio vulnificus interaction in the gills: Role of the RtxA13 toxin.</title>
        <authorList>
            <person name="Callol A."/>
            <person name="Pajuelo D."/>
            <person name="Ebbesson L."/>
            <person name="Teles M."/>
            <person name="MacKenzie S."/>
            <person name="Amaro C."/>
        </authorList>
    </citation>
    <scope>NUCLEOTIDE SEQUENCE</scope>
</reference>
<organism evidence="1">
    <name type="scientific">Anguilla anguilla</name>
    <name type="common">European freshwater eel</name>
    <name type="synonym">Muraena anguilla</name>
    <dbReference type="NCBI Taxonomy" id="7936"/>
    <lineage>
        <taxon>Eukaryota</taxon>
        <taxon>Metazoa</taxon>
        <taxon>Chordata</taxon>
        <taxon>Craniata</taxon>
        <taxon>Vertebrata</taxon>
        <taxon>Euteleostomi</taxon>
        <taxon>Actinopterygii</taxon>
        <taxon>Neopterygii</taxon>
        <taxon>Teleostei</taxon>
        <taxon>Anguilliformes</taxon>
        <taxon>Anguillidae</taxon>
        <taxon>Anguilla</taxon>
    </lineage>
</organism>
<dbReference type="AlphaFoldDB" id="A0A0E9TC58"/>
<proteinExistence type="predicted"/>
<sequence>MKSVDQSAWLWFSYAPESY</sequence>
<protein>
    <submittedName>
        <fullName evidence="1">Uncharacterized protein</fullName>
    </submittedName>
</protein>
<dbReference type="EMBL" id="GBXM01058289">
    <property type="protein sequence ID" value="JAH50288.1"/>
    <property type="molecule type" value="Transcribed_RNA"/>
</dbReference>
<accession>A0A0E9TC58</accession>